<protein>
    <recommendedName>
        <fullName evidence="7">TonB-dependent receptor</fullName>
    </recommendedName>
</protein>
<accession>A0A839GVY1</accession>
<dbReference type="Gene3D" id="2.170.130.10">
    <property type="entry name" value="TonB-dependent receptor, plug domain"/>
    <property type="match status" value="1"/>
</dbReference>
<dbReference type="SUPFAM" id="SSF49464">
    <property type="entry name" value="Carboxypeptidase regulatory domain-like"/>
    <property type="match status" value="1"/>
</dbReference>
<comment type="caution">
    <text evidence="5">The sequence shown here is derived from an EMBL/GenBank/DDBJ whole genome shotgun (WGS) entry which is preliminary data.</text>
</comment>
<dbReference type="Pfam" id="PF13620">
    <property type="entry name" value="CarboxypepD_reg"/>
    <property type="match status" value="1"/>
</dbReference>
<dbReference type="AlphaFoldDB" id="A0A839GVY1"/>
<keyword evidence="6" id="KW-1185">Reference proteome</keyword>
<dbReference type="InterPro" id="IPR008969">
    <property type="entry name" value="CarboxyPept-like_regulatory"/>
</dbReference>
<evidence type="ECO:0000256" key="2">
    <source>
        <dbReference type="ARBA" id="ARBA00023136"/>
    </source>
</evidence>
<sequence>MALPKSLNVLLCVLFLLFLGVQVQAQNTLEKNYSFNYKAQPLKNVLQDLEERYSINFSYSTTQLPLATPITCKATSLPLEKAIKALCACAGLSYVMIGDQVVLKAETVSAGTPLAKPFSQTFRGYVLDGALNTPLVGATVVVTSADPARAVQTGADGSFDFKQLPIGRHSIKVSYLGYEEKEMGNILLVSGKETVTTILLQESFVQEAEVLIVGERDKSLPQNPLISSSVHTLRTEEINRFAGSRQDPSRMAANYAGVVSASDQRNDLIVRGNSPLGVLWRLEGVEIPNPNHFTFTPNSGGAFSLLNNNLLANTDFLTGAFPAEYGNRIGAVMDVKMRTGNSKKLENTLQLGLNGLEVVTEGPLVKKWGGSFLGSMRLFTFRPLEKIGLDIGYQGVPQYQDGAFKVELPTPKAGQFSIWGIGGTSNITVFDVDTDTTTWGKVRYRVEPTLKNRMYAFGLSHTYSITKKTVSQFIVSTSGSQVEATSKATFRNQTKKLSYYLRNYEQQFVTRLNVTHKFNNRLLFKSGVTWQQYYYNNQEIIYQDLRDVYEIPLDANGGADLFQYYLLSKYSVTPRLEIQAGLYSQRFSIGNRVAVEPRFSAEYYLTDAQRIYLSAGLHSQTQPLVYYEYRFFSPEKAEFSQPYNKLDFTRSRQLVAGYNYNISSNWRVKAEAYYQQHYRVPVSEREGDEAFSMLNLGTDYSFVTVDSVVSKGTGQNYGVELTAERFLKNGFYALANLSLMQSWFTGADQVKRPTAFSVGYVSNILFGKEMALDNDQRHLLSLDVRLNYSGGRRFIPIDEERTRNEPTDKIHYDVANAFIPQLKSYFRADLRFSYQLNTRKTTHWIFAAADNFLNTRNELYYSWDLEENKAKIYYQLGIYPYLGYRIQF</sequence>
<keyword evidence="4" id="KW-0732">Signal</keyword>
<evidence type="ECO:0000313" key="6">
    <source>
        <dbReference type="Proteomes" id="UP000563094"/>
    </source>
</evidence>
<dbReference type="GO" id="GO:0009279">
    <property type="term" value="C:cell outer membrane"/>
    <property type="evidence" value="ECO:0007669"/>
    <property type="project" value="UniProtKB-SubCell"/>
</dbReference>
<keyword evidence="3" id="KW-0998">Cell outer membrane</keyword>
<dbReference type="InterPro" id="IPR036942">
    <property type="entry name" value="Beta-barrel_TonB_sf"/>
</dbReference>
<evidence type="ECO:0000256" key="1">
    <source>
        <dbReference type="ARBA" id="ARBA00004442"/>
    </source>
</evidence>
<feature type="chain" id="PRO_5032791998" description="TonB-dependent receptor" evidence="4">
    <location>
        <begin position="26"/>
        <end position="888"/>
    </location>
</feature>
<dbReference type="SUPFAM" id="SSF56935">
    <property type="entry name" value="Porins"/>
    <property type="match status" value="1"/>
</dbReference>
<dbReference type="Gene3D" id="2.60.40.1120">
    <property type="entry name" value="Carboxypeptidase-like, regulatory domain"/>
    <property type="match status" value="1"/>
</dbReference>
<evidence type="ECO:0000256" key="4">
    <source>
        <dbReference type="SAM" id="SignalP"/>
    </source>
</evidence>
<organism evidence="5 6">
    <name type="scientific">Rufibacter quisquiliarum</name>
    <dbReference type="NCBI Taxonomy" id="1549639"/>
    <lineage>
        <taxon>Bacteria</taxon>
        <taxon>Pseudomonadati</taxon>
        <taxon>Bacteroidota</taxon>
        <taxon>Cytophagia</taxon>
        <taxon>Cytophagales</taxon>
        <taxon>Hymenobacteraceae</taxon>
        <taxon>Rufibacter</taxon>
    </lineage>
</organism>
<dbReference type="Proteomes" id="UP000563094">
    <property type="component" value="Unassembled WGS sequence"/>
</dbReference>
<evidence type="ECO:0008006" key="7">
    <source>
        <dbReference type="Google" id="ProtNLM"/>
    </source>
</evidence>
<evidence type="ECO:0000313" key="5">
    <source>
        <dbReference type="EMBL" id="MBA9077911.1"/>
    </source>
</evidence>
<dbReference type="RefSeq" id="WP_182513293.1">
    <property type="nucleotide sequence ID" value="NZ_JACJIQ010000009.1"/>
</dbReference>
<dbReference type="Gene3D" id="2.40.170.20">
    <property type="entry name" value="TonB-dependent receptor, beta-barrel domain"/>
    <property type="match status" value="1"/>
</dbReference>
<evidence type="ECO:0000256" key="3">
    <source>
        <dbReference type="ARBA" id="ARBA00023237"/>
    </source>
</evidence>
<comment type="subcellular location">
    <subcellularLocation>
        <location evidence="1">Cell outer membrane</location>
    </subcellularLocation>
</comment>
<dbReference type="InterPro" id="IPR037066">
    <property type="entry name" value="Plug_dom_sf"/>
</dbReference>
<proteinExistence type="predicted"/>
<gene>
    <name evidence="5" type="ORF">FHS90_002630</name>
</gene>
<name>A0A839GVY1_9BACT</name>
<dbReference type="EMBL" id="JACJIQ010000009">
    <property type="protein sequence ID" value="MBA9077911.1"/>
    <property type="molecule type" value="Genomic_DNA"/>
</dbReference>
<feature type="signal peptide" evidence="4">
    <location>
        <begin position="1"/>
        <end position="25"/>
    </location>
</feature>
<keyword evidence="2" id="KW-0472">Membrane</keyword>
<reference evidence="5 6" key="1">
    <citation type="submission" date="2020-08" db="EMBL/GenBank/DDBJ databases">
        <title>Genomic Encyclopedia of Type Strains, Phase IV (KMG-IV): sequencing the most valuable type-strain genomes for metagenomic binning, comparative biology and taxonomic classification.</title>
        <authorList>
            <person name="Goeker M."/>
        </authorList>
    </citation>
    <scope>NUCLEOTIDE SEQUENCE [LARGE SCALE GENOMIC DNA]</scope>
    <source>
        <strain evidence="5 6">DSM 29854</strain>
    </source>
</reference>
<dbReference type="Gene3D" id="3.55.50.30">
    <property type="match status" value="1"/>
</dbReference>